<dbReference type="EMBL" id="CP063169">
    <property type="protein sequence ID" value="QOR72687.1"/>
    <property type="molecule type" value="Genomic_DNA"/>
</dbReference>
<keyword evidence="4 6" id="KW-1133">Transmembrane helix</keyword>
<keyword evidence="5 6" id="KW-0472">Membrane</keyword>
<dbReference type="PRINTS" id="PR00120">
    <property type="entry name" value="HATPASE"/>
</dbReference>
<dbReference type="InterPro" id="IPR027256">
    <property type="entry name" value="P-typ_ATPase_IB"/>
</dbReference>
<dbReference type="Proteomes" id="UP000593758">
    <property type="component" value="Chromosome"/>
</dbReference>
<dbReference type="PANTHER" id="PTHR48085:SF5">
    <property type="entry name" value="CADMIUM_ZINC-TRANSPORTING ATPASE HMA4-RELATED"/>
    <property type="match status" value="1"/>
</dbReference>
<dbReference type="InterPro" id="IPR036412">
    <property type="entry name" value="HAD-like_sf"/>
</dbReference>
<evidence type="ECO:0000256" key="1">
    <source>
        <dbReference type="ARBA" id="ARBA00004651"/>
    </source>
</evidence>
<proteinExistence type="inferred from homology"/>
<dbReference type="InterPro" id="IPR051014">
    <property type="entry name" value="Cation_Transport_ATPase_IB"/>
</dbReference>
<dbReference type="InterPro" id="IPR023298">
    <property type="entry name" value="ATPase_P-typ_TM_dom_sf"/>
</dbReference>
<evidence type="ECO:0000256" key="6">
    <source>
        <dbReference type="RuleBase" id="RU362081"/>
    </source>
</evidence>
<dbReference type="Gene3D" id="3.40.1110.10">
    <property type="entry name" value="Calcium-transporting ATPase, cytoplasmic domain N"/>
    <property type="match status" value="1"/>
</dbReference>
<comment type="similarity">
    <text evidence="2 6">Belongs to the cation transport ATPase (P-type) (TC 3.A.3) family. Type IB subfamily.</text>
</comment>
<evidence type="ECO:0000256" key="5">
    <source>
        <dbReference type="ARBA" id="ARBA00023136"/>
    </source>
</evidence>
<dbReference type="InterPro" id="IPR018303">
    <property type="entry name" value="ATPase_P-typ_P_site"/>
</dbReference>
<dbReference type="Pfam" id="PF00702">
    <property type="entry name" value="Hydrolase"/>
    <property type="match status" value="1"/>
</dbReference>
<comment type="subcellular location">
    <subcellularLocation>
        <location evidence="1">Cell membrane</location>
        <topology evidence="1">Multi-pass membrane protein</topology>
    </subcellularLocation>
</comment>
<keyword evidence="9" id="KW-1185">Reference proteome</keyword>
<dbReference type="SUPFAM" id="SSF81665">
    <property type="entry name" value="Calcium ATPase, transmembrane domain M"/>
    <property type="match status" value="1"/>
</dbReference>
<dbReference type="InterPro" id="IPR008250">
    <property type="entry name" value="ATPase_P-typ_transduc_dom_A_sf"/>
</dbReference>
<dbReference type="GO" id="GO:0046872">
    <property type="term" value="F:metal ion binding"/>
    <property type="evidence" value="ECO:0007669"/>
    <property type="project" value="UniProtKB-KW"/>
</dbReference>
<dbReference type="AlphaFoldDB" id="A0A7M1T0A3"/>
<evidence type="ECO:0000256" key="3">
    <source>
        <dbReference type="ARBA" id="ARBA00022692"/>
    </source>
</evidence>
<dbReference type="InterPro" id="IPR023214">
    <property type="entry name" value="HAD_sf"/>
</dbReference>
<dbReference type="PANTHER" id="PTHR48085">
    <property type="entry name" value="CADMIUM/ZINC-TRANSPORTING ATPASE HMA2-RELATED"/>
    <property type="match status" value="1"/>
</dbReference>
<dbReference type="Pfam" id="PF00122">
    <property type="entry name" value="E1-E2_ATPase"/>
    <property type="match status" value="1"/>
</dbReference>
<protein>
    <submittedName>
        <fullName evidence="8">Cadmium-translocating P-type ATPase</fullName>
    </submittedName>
</protein>
<dbReference type="GO" id="GO:0015086">
    <property type="term" value="F:cadmium ion transmembrane transporter activity"/>
    <property type="evidence" value="ECO:0007669"/>
    <property type="project" value="TreeGrafter"/>
</dbReference>
<feature type="transmembrane region" description="Helical" evidence="6">
    <location>
        <begin position="557"/>
        <end position="576"/>
    </location>
</feature>
<reference evidence="8 9" key="1">
    <citation type="submission" date="2020-10" db="EMBL/GenBank/DDBJ databases">
        <title>Haloactinobacterium sp. RN3S43, a bacterium isolated from saline soil.</title>
        <authorList>
            <person name="Sun J.-Q."/>
        </authorList>
    </citation>
    <scope>NUCLEOTIDE SEQUENCE [LARGE SCALE GENOMIC DNA]</scope>
    <source>
        <strain evidence="8 9">RN3S43</strain>
    </source>
</reference>
<feature type="domain" description="P-type ATPase A" evidence="7">
    <location>
        <begin position="114"/>
        <end position="212"/>
    </location>
</feature>
<dbReference type="SUPFAM" id="SSF81653">
    <property type="entry name" value="Calcium ATPase, transduction domain A"/>
    <property type="match status" value="1"/>
</dbReference>
<keyword evidence="3 6" id="KW-0812">Transmembrane</keyword>
<dbReference type="GO" id="GO:0019829">
    <property type="term" value="F:ATPase-coupled monoatomic cation transmembrane transporter activity"/>
    <property type="evidence" value="ECO:0007669"/>
    <property type="project" value="InterPro"/>
</dbReference>
<dbReference type="GO" id="GO:0016887">
    <property type="term" value="F:ATP hydrolysis activity"/>
    <property type="evidence" value="ECO:0007669"/>
    <property type="project" value="InterPro"/>
</dbReference>
<evidence type="ECO:0000256" key="2">
    <source>
        <dbReference type="ARBA" id="ARBA00006024"/>
    </source>
</evidence>
<feature type="transmembrane region" description="Helical" evidence="6">
    <location>
        <begin position="228"/>
        <end position="247"/>
    </location>
</feature>
<accession>A0A7M1T0A3</accession>
<evidence type="ECO:0000256" key="4">
    <source>
        <dbReference type="ARBA" id="ARBA00022989"/>
    </source>
</evidence>
<dbReference type="NCBIfam" id="TIGR01494">
    <property type="entry name" value="ATPase_P-type"/>
    <property type="match status" value="1"/>
</dbReference>
<evidence type="ECO:0000313" key="8">
    <source>
        <dbReference type="EMBL" id="QOR72687.1"/>
    </source>
</evidence>
<dbReference type="SUPFAM" id="SSF56784">
    <property type="entry name" value="HAD-like"/>
    <property type="match status" value="1"/>
</dbReference>
<dbReference type="InterPro" id="IPR023299">
    <property type="entry name" value="ATPase_P-typ_cyto_dom_N"/>
</dbReference>
<dbReference type="PRINTS" id="PR00119">
    <property type="entry name" value="CATATPASE"/>
</dbReference>
<dbReference type="NCBIfam" id="TIGR01525">
    <property type="entry name" value="ATPase-IB_hvy"/>
    <property type="match status" value="1"/>
</dbReference>
<feature type="transmembrane region" description="Helical" evidence="6">
    <location>
        <begin position="253"/>
        <end position="275"/>
    </location>
</feature>
<dbReference type="InterPro" id="IPR001757">
    <property type="entry name" value="P_typ_ATPase"/>
</dbReference>
<dbReference type="GO" id="GO:0005524">
    <property type="term" value="F:ATP binding"/>
    <property type="evidence" value="ECO:0007669"/>
    <property type="project" value="UniProtKB-UniRule"/>
</dbReference>
<feature type="transmembrane region" description="Helical" evidence="6">
    <location>
        <begin position="62"/>
        <end position="87"/>
    </location>
</feature>
<evidence type="ECO:0000259" key="7">
    <source>
        <dbReference type="Pfam" id="PF00122"/>
    </source>
</evidence>
<dbReference type="NCBIfam" id="TIGR01512">
    <property type="entry name" value="ATPase-IB2_Cd"/>
    <property type="match status" value="1"/>
</dbReference>
<dbReference type="Gene3D" id="2.70.150.10">
    <property type="entry name" value="Calcium-transporting ATPase, cytoplasmic transduction domain A"/>
    <property type="match status" value="1"/>
</dbReference>
<gene>
    <name evidence="8" type="primary">cadA</name>
    <name evidence="8" type="ORF">IM660_09255</name>
</gene>
<name>A0A7M1T0A3_9MICO</name>
<dbReference type="KEGG" id="halt:IM660_09255"/>
<sequence>MLVRYPWVLATLAVAALGGIAQLTTWHAYTWVLPAGYALVVAGRSAWRMTRELRRGTYGIDILAFTAIVASVAVAEAWAALVIVLMLTGGEALEDYASARARRDLTALLSHVPRVAHKVTSDGTTTDVPVDAIAPGDQVLVRPFEIVPVDGSLVTGSATFDESSLTGESLPVERTAGQEVLSGGVNGSTAVVLSTTHAARDSQYQQIITLVEGASASRAPIVHLADRVAIPFTVVALAIAIGAWALSGDPARLAEVLVVATPCPLIIAAPVAFLAGTGRAARRGIIVKSSATLESLRRVRTVAFDKTGTLTRGAPSLVEVRAAGGLTDDQVLRLAASAEQYSSHVLAAAVIGAARSRDLPLSGAETAQEVPAHGVTALVDGRSVVVGKRTYVADAVGVSLAGTTIGPGEMAVYVAIDSSYAGALVFSDEVRGETPQTLERLHEHGVEHIVMLTGDDRLTADHVGQALRIDDVRANCLPADKVDAVTSLPHRPVAMVGDGVNDAPALAAADIGIAMGARGSTAAGDSAHVVLLRDDISTVADAHTIARETVTIALQSIWVGMTLSAALMVIAAFGALPALVGAWLQEGVDVVAILWALRAGLAHPSTPRKASARRP</sequence>
<dbReference type="PROSITE" id="PS00154">
    <property type="entry name" value="ATPASE_E1_E2"/>
    <property type="match status" value="1"/>
</dbReference>
<keyword evidence="6" id="KW-0479">Metal-binding</keyword>
<keyword evidence="6" id="KW-0067">ATP-binding</keyword>
<keyword evidence="6" id="KW-0547">Nucleotide-binding</keyword>
<organism evidence="8 9">
    <name type="scientific">Ruania alkalisoli</name>
    <dbReference type="NCBI Taxonomy" id="2779775"/>
    <lineage>
        <taxon>Bacteria</taxon>
        <taxon>Bacillati</taxon>
        <taxon>Actinomycetota</taxon>
        <taxon>Actinomycetes</taxon>
        <taxon>Micrococcales</taxon>
        <taxon>Ruaniaceae</taxon>
        <taxon>Ruania</taxon>
    </lineage>
</organism>
<dbReference type="InterPro" id="IPR059000">
    <property type="entry name" value="ATPase_P-type_domA"/>
</dbReference>
<dbReference type="Gene3D" id="3.40.50.1000">
    <property type="entry name" value="HAD superfamily/HAD-like"/>
    <property type="match status" value="1"/>
</dbReference>
<keyword evidence="6" id="KW-1003">Cell membrane</keyword>
<dbReference type="GO" id="GO:0005886">
    <property type="term" value="C:plasma membrane"/>
    <property type="evidence" value="ECO:0007669"/>
    <property type="project" value="UniProtKB-SubCell"/>
</dbReference>
<evidence type="ECO:0000313" key="9">
    <source>
        <dbReference type="Proteomes" id="UP000593758"/>
    </source>
</evidence>